<evidence type="ECO:0000256" key="1">
    <source>
        <dbReference type="ARBA" id="ARBA00005790"/>
    </source>
</evidence>
<dbReference type="Gene3D" id="3.40.50.300">
    <property type="entry name" value="P-loop containing nucleotide triphosphate hydrolases"/>
    <property type="match status" value="1"/>
</dbReference>
<dbReference type="FunFam" id="3.30.63.10:FF:000002">
    <property type="entry name" value="Guanylate kinase 1"/>
    <property type="match status" value="1"/>
</dbReference>
<dbReference type="Proteomes" id="UP000827284">
    <property type="component" value="Unassembled WGS sequence"/>
</dbReference>
<dbReference type="Pfam" id="PF00625">
    <property type="entry name" value="Guanylate_kin"/>
    <property type="match status" value="1"/>
</dbReference>
<reference evidence="5" key="1">
    <citation type="submission" date="2021-11" db="EMBL/GenBank/DDBJ databases">
        <authorList>
            <person name="Herlambang A."/>
            <person name="Guo Y."/>
            <person name="Takashima Y."/>
            <person name="Nishizawa T."/>
        </authorList>
    </citation>
    <scope>NUCLEOTIDE SEQUENCE</scope>
    <source>
        <strain evidence="5">E1425</strain>
    </source>
</reference>
<evidence type="ECO:0000313" key="6">
    <source>
        <dbReference type="Proteomes" id="UP000827284"/>
    </source>
</evidence>
<proteinExistence type="inferred from homology"/>
<organism evidence="5 6">
    <name type="scientific">Entomortierella parvispora</name>
    <dbReference type="NCBI Taxonomy" id="205924"/>
    <lineage>
        <taxon>Eukaryota</taxon>
        <taxon>Fungi</taxon>
        <taxon>Fungi incertae sedis</taxon>
        <taxon>Mucoromycota</taxon>
        <taxon>Mortierellomycotina</taxon>
        <taxon>Mortierellomycetes</taxon>
        <taxon>Mortierellales</taxon>
        <taxon>Mortierellaceae</taxon>
        <taxon>Entomortierella</taxon>
    </lineage>
</organism>
<dbReference type="PROSITE" id="PS00856">
    <property type="entry name" value="GUANYLATE_KINASE_1"/>
    <property type="match status" value="1"/>
</dbReference>
<dbReference type="PANTHER" id="PTHR23117:SF13">
    <property type="entry name" value="GUANYLATE KINASE"/>
    <property type="match status" value="1"/>
</dbReference>
<dbReference type="CDD" id="cd00071">
    <property type="entry name" value="GMPK"/>
    <property type="match status" value="1"/>
</dbReference>
<dbReference type="SUPFAM" id="SSF52540">
    <property type="entry name" value="P-loop containing nucleoside triphosphate hydrolases"/>
    <property type="match status" value="1"/>
</dbReference>
<dbReference type="SMART" id="SM00072">
    <property type="entry name" value="GuKc"/>
    <property type="match status" value="1"/>
</dbReference>
<reference evidence="5" key="2">
    <citation type="journal article" date="2022" name="Microbiol. Resour. Announc.">
        <title>Whole-Genome Sequence of Entomortierella parvispora E1425, a Mucoromycotan Fungus Associated with Burkholderiaceae-Related Endosymbiotic Bacteria.</title>
        <authorList>
            <person name="Herlambang A."/>
            <person name="Guo Y."/>
            <person name="Takashima Y."/>
            <person name="Narisawa K."/>
            <person name="Ohta H."/>
            <person name="Nishizawa T."/>
        </authorList>
    </citation>
    <scope>NUCLEOTIDE SEQUENCE</scope>
    <source>
        <strain evidence="5">E1425</strain>
    </source>
</reference>
<gene>
    <name evidence="5" type="ORF">EMPS_00849</name>
</gene>
<comment type="caution">
    <text evidence="5">The sequence shown here is derived from an EMBL/GenBank/DDBJ whole genome shotgun (WGS) entry which is preliminary data.</text>
</comment>
<feature type="domain" description="Guanylate kinase-like" evidence="4">
    <location>
        <begin position="39"/>
        <end position="138"/>
    </location>
</feature>
<evidence type="ECO:0000259" key="4">
    <source>
        <dbReference type="PROSITE" id="PS50052"/>
    </source>
</evidence>
<evidence type="ECO:0000256" key="3">
    <source>
        <dbReference type="ARBA" id="ARBA00022777"/>
    </source>
</evidence>
<dbReference type="GO" id="GO:0005829">
    <property type="term" value="C:cytosol"/>
    <property type="evidence" value="ECO:0007669"/>
    <property type="project" value="TreeGrafter"/>
</dbReference>
<evidence type="ECO:0000256" key="2">
    <source>
        <dbReference type="ARBA" id="ARBA00022679"/>
    </source>
</evidence>
<comment type="similarity">
    <text evidence="1">Belongs to the guanylate kinase family.</text>
</comment>
<dbReference type="InterPro" id="IPR027417">
    <property type="entry name" value="P-loop_NTPase"/>
</dbReference>
<dbReference type="PANTHER" id="PTHR23117">
    <property type="entry name" value="GUANYLATE KINASE-RELATED"/>
    <property type="match status" value="1"/>
</dbReference>
<keyword evidence="3" id="KW-0418">Kinase</keyword>
<dbReference type="OrthoDB" id="6334211at2759"/>
<sequence>MLVLNLSRRSISLAKTAECLIATRPRYFSHHSKAHPVDRRPVVISGPSGGGKSTLIQRLFQEYPSTFGFSVSHTTRKARPGEEDGVAYHFVDERKMEDLIDGDQFLEHATFSGHHYGTSKLAVQNVTQSGRICILDIDLGSGVYEHLD</sequence>
<keyword evidence="6" id="KW-1185">Reference proteome</keyword>
<protein>
    <recommendedName>
        <fullName evidence="4">Guanylate kinase-like domain-containing protein</fullName>
    </recommendedName>
</protein>
<accession>A0A9P3H2G5</accession>
<keyword evidence="2" id="KW-0808">Transferase</keyword>
<dbReference type="InterPro" id="IPR020590">
    <property type="entry name" value="Guanylate_kinase_CS"/>
</dbReference>
<dbReference type="EMBL" id="BQFW01000001">
    <property type="protein sequence ID" value="GJJ68503.1"/>
    <property type="molecule type" value="Genomic_DNA"/>
</dbReference>
<dbReference type="PROSITE" id="PS50052">
    <property type="entry name" value="GUANYLATE_KINASE_2"/>
    <property type="match status" value="1"/>
</dbReference>
<dbReference type="InterPro" id="IPR008144">
    <property type="entry name" value="Guanylate_kin-like_dom"/>
</dbReference>
<name>A0A9P3H2G5_9FUNG</name>
<dbReference type="InterPro" id="IPR008145">
    <property type="entry name" value="GK/Ca_channel_bsu"/>
</dbReference>
<dbReference type="GO" id="GO:0004385">
    <property type="term" value="F:GMP kinase activity"/>
    <property type="evidence" value="ECO:0007669"/>
    <property type="project" value="TreeGrafter"/>
</dbReference>
<dbReference type="AlphaFoldDB" id="A0A9P3H2G5"/>
<evidence type="ECO:0000313" key="5">
    <source>
        <dbReference type="EMBL" id="GJJ68503.1"/>
    </source>
</evidence>